<dbReference type="HOGENOM" id="CLU_123192_1_2_9"/>
<evidence type="ECO:0000313" key="1">
    <source>
        <dbReference type="EMBL" id="AGK96978.1"/>
    </source>
</evidence>
<organism evidence="1 2">
    <name type="scientific">Clostridium pasteurianum BC1</name>
    <dbReference type="NCBI Taxonomy" id="86416"/>
    <lineage>
        <taxon>Bacteria</taxon>
        <taxon>Bacillati</taxon>
        <taxon>Bacillota</taxon>
        <taxon>Clostridia</taxon>
        <taxon>Eubacteriales</taxon>
        <taxon>Clostridiaceae</taxon>
        <taxon>Clostridium</taxon>
    </lineage>
</organism>
<keyword evidence="2" id="KW-1185">Reference proteome</keyword>
<dbReference type="STRING" id="86416.Clopa_2096"/>
<gene>
    <name evidence="1" type="ORF">Clopa_2096</name>
</gene>
<name>R4K308_CLOPA</name>
<dbReference type="EMBL" id="CP003261">
    <property type="protein sequence ID" value="AGK96978.1"/>
    <property type="molecule type" value="Genomic_DNA"/>
</dbReference>
<dbReference type="RefSeq" id="WP_015615286.1">
    <property type="nucleotide sequence ID" value="NC_021182.1"/>
</dbReference>
<dbReference type="PATRIC" id="fig|86416.3.peg.2068"/>
<dbReference type="AlphaFoldDB" id="R4K308"/>
<accession>R4K308</accession>
<evidence type="ECO:0008006" key="3">
    <source>
        <dbReference type="Google" id="ProtNLM"/>
    </source>
</evidence>
<dbReference type="Proteomes" id="UP000013523">
    <property type="component" value="Chromosome"/>
</dbReference>
<evidence type="ECO:0000313" key="2">
    <source>
        <dbReference type="Proteomes" id="UP000013523"/>
    </source>
</evidence>
<dbReference type="InterPro" id="IPR016787">
    <property type="entry name" value="UCP021328"/>
</dbReference>
<reference evidence="1 2" key="1">
    <citation type="submission" date="2012-01" db="EMBL/GenBank/DDBJ databases">
        <title>Complete sequence of chromosome of Clostridium pasteurianum BC1.</title>
        <authorList>
            <consortium name="US DOE Joint Genome Institute"/>
            <person name="Lucas S."/>
            <person name="Han J."/>
            <person name="Lapidus A."/>
            <person name="Cheng J.-F."/>
            <person name="Goodwin L."/>
            <person name="Pitluck S."/>
            <person name="Peters L."/>
            <person name="Mikhailova N."/>
            <person name="Teshima H."/>
            <person name="Detter J.C."/>
            <person name="Han C."/>
            <person name="Tapia R."/>
            <person name="Land M."/>
            <person name="Hauser L."/>
            <person name="Kyrpides N."/>
            <person name="Ivanova N."/>
            <person name="Pagani I."/>
            <person name="Dunn J."/>
            <person name="Taghavi S."/>
            <person name="Francis A."/>
            <person name="van der Lelie D."/>
            <person name="Woyke T."/>
        </authorList>
    </citation>
    <scope>NUCLEOTIDE SEQUENCE [LARGE SCALE GENOMIC DNA]</scope>
    <source>
        <strain evidence="1 2">BC1</strain>
    </source>
</reference>
<dbReference type="KEGG" id="cpas:Clopa_2096"/>
<proteinExistence type="predicted"/>
<protein>
    <recommendedName>
        <fullName evidence="3">DUF2992 family protein</fullName>
    </recommendedName>
</protein>
<dbReference type="OrthoDB" id="4570726at2"/>
<dbReference type="Pfam" id="PF11208">
    <property type="entry name" value="DUF2992"/>
    <property type="match status" value="1"/>
</dbReference>
<sequence>MKISIKFTVFFEGVFWVGVFERVSGEKYEVSKVIFGTEPKNYEVYDFVLKNFYSLKFSNSLSIAESKNKKINPKKLQREIKLMKLH</sequence>